<feature type="non-terminal residue" evidence="1">
    <location>
        <position position="1"/>
    </location>
</feature>
<dbReference type="EMBL" id="KV417529">
    <property type="protein sequence ID" value="KZP23931.1"/>
    <property type="molecule type" value="Genomic_DNA"/>
</dbReference>
<protein>
    <recommendedName>
        <fullName evidence="3">DH domain-containing protein</fullName>
    </recommendedName>
</protein>
<name>A0A166MES0_9AGAM</name>
<feature type="non-terminal residue" evidence="1">
    <location>
        <position position="107"/>
    </location>
</feature>
<sequence>VVNVFVQPLRIHNSKAWIFGVPPQVAHLFDWLEDIGNLHAQILNVLHAARTPDRPVVECLAEMWKAFVPRLEVYQPYLVRLEETAALIEQLMMDEHSDFGEFVNIQE</sequence>
<dbReference type="SUPFAM" id="SSF48065">
    <property type="entry name" value="DBL homology domain (DH-domain)"/>
    <property type="match status" value="1"/>
</dbReference>
<dbReference type="OrthoDB" id="1716625at2759"/>
<dbReference type="InterPro" id="IPR035899">
    <property type="entry name" value="DBL_dom_sf"/>
</dbReference>
<evidence type="ECO:0000313" key="1">
    <source>
        <dbReference type="EMBL" id="KZP23931.1"/>
    </source>
</evidence>
<dbReference type="AlphaFoldDB" id="A0A166MES0"/>
<dbReference type="Proteomes" id="UP000076532">
    <property type="component" value="Unassembled WGS sequence"/>
</dbReference>
<proteinExistence type="predicted"/>
<gene>
    <name evidence="1" type="ORF">FIBSPDRAFT_693909</name>
</gene>
<evidence type="ECO:0008006" key="3">
    <source>
        <dbReference type="Google" id="ProtNLM"/>
    </source>
</evidence>
<dbReference type="Gene3D" id="1.20.900.10">
    <property type="entry name" value="Dbl homology (DH) domain"/>
    <property type="match status" value="1"/>
</dbReference>
<keyword evidence="2" id="KW-1185">Reference proteome</keyword>
<accession>A0A166MES0</accession>
<reference evidence="1 2" key="1">
    <citation type="journal article" date="2016" name="Mol. Biol. Evol.">
        <title>Comparative Genomics of Early-Diverging Mushroom-Forming Fungi Provides Insights into the Origins of Lignocellulose Decay Capabilities.</title>
        <authorList>
            <person name="Nagy L.G."/>
            <person name="Riley R."/>
            <person name="Tritt A."/>
            <person name="Adam C."/>
            <person name="Daum C."/>
            <person name="Floudas D."/>
            <person name="Sun H."/>
            <person name="Yadav J.S."/>
            <person name="Pangilinan J."/>
            <person name="Larsson K.H."/>
            <person name="Matsuura K."/>
            <person name="Barry K."/>
            <person name="Labutti K."/>
            <person name="Kuo R."/>
            <person name="Ohm R.A."/>
            <person name="Bhattacharya S.S."/>
            <person name="Shirouzu T."/>
            <person name="Yoshinaga Y."/>
            <person name="Martin F.M."/>
            <person name="Grigoriev I.V."/>
            <person name="Hibbett D.S."/>
        </authorList>
    </citation>
    <scope>NUCLEOTIDE SEQUENCE [LARGE SCALE GENOMIC DNA]</scope>
    <source>
        <strain evidence="1 2">CBS 109695</strain>
    </source>
</reference>
<evidence type="ECO:0000313" key="2">
    <source>
        <dbReference type="Proteomes" id="UP000076532"/>
    </source>
</evidence>
<organism evidence="1 2">
    <name type="scientific">Athelia psychrophila</name>
    <dbReference type="NCBI Taxonomy" id="1759441"/>
    <lineage>
        <taxon>Eukaryota</taxon>
        <taxon>Fungi</taxon>
        <taxon>Dikarya</taxon>
        <taxon>Basidiomycota</taxon>
        <taxon>Agaricomycotina</taxon>
        <taxon>Agaricomycetes</taxon>
        <taxon>Agaricomycetidae</taxon>
        <taxon>Atheliales</taxon>
        <taxon>Atheliaceae</taxon>
        <taxon>Athelia</taxon>
    </lineage>
</organism>